<name>A0ABV7UHH8_9HYPH</name>
<accession>A0ABV7UHH8</accession>
<dbReference type="EMBL" id="JBHRYC010000054">
    <property type="protein sequence ID" value="MFC3637957.1"/>
    <property type="molecule type" value="Genomic_DNA"/>
</dbReference>
<evidence type="ECO:0000313" key="1">
    <source>
        <dbReference type="EMBL" id="MFC3637957.1"/>
    </source>
</evidence>
<reference evidence="2" key="1">
    <citation type="journal article" date="2019" name="Int. J. Syst. Evol. Microbiol.">
        <title>The Global Catalogue of Microorganisms (GCM) 10K type strain sequencing project: providing services to taxonomists for standard genome sequencing and annotation.</title>
        <authorList>
            <consortium name="The Broad Institute Genomics Platform"/>
            <consortium name="The Broad Institute Genome Sequencing Center for Infectious Disease"/>
            <person name="Wu L."/>
            <person name="Ma J."/>
        </authorList>
    </citation>
    <scope>NUCLEOTIDE SEQUENCE [LARGE SCALE GENOMIC DNA]</scope>
    <source>
        <strain evidence="2">KCTC 42282</strain>
    </source>
</reference>
<sequence length="146" mass="16296">CPRCRGIHAHDRVESMPIIRGIRSADDIADRSFRQICLVQGLPYNAGVEREFWVAIAAVEELLTLKNGRRTRASRTHTKVGKVGVLKTIEDWALAKGPTTGFRQLVESGMHDLTGEAIVLRHPEQFSVAAVAAARQRLAAFWHQRC</sequence>
<dbReference type="Proteomes" id="UP001595704">
    <property type="component" value="Unassembled WGS sequence"/>
</dbReference>
<keyword evidence="2" id="KW-1185">Reference proteome</keyword>
<comment type="caution">
    <text evidence="1">The sequence shown here is derived from an EMBL/GenBank/DDBJ whole genome shotgun (WGS) entry which is preliminary data.</text>
</comment>
<protein>
    <submittedName>
        <fullName evidence="1">Uncharacterized protein</fullName>
    </submittedName>
</protein>
<evidence type="ECO:0000313" key="2">
    <source>
        <dbReference type="Proteomes" id="UP001595704"/>
    </source>
</evidence>
<proteinExistence type="predicted"/>
<feature type="non-terminal residue" evidence="1">
    <location>
        <position position="1"/>
    </location>
</feature>
<gene>
    <name evidence="1" type="ORF">ACFONL_11340</name>
</gene>
<organism evidence="1 2">
    <name type="scientific">Camelimonas fluminis</name>
    <dbReference type="NCBI Taxonomy" id="1576911"/>
    <lineage>
        <taxon>Bacteria</taxon>
        <taxon>Pseudomonadati</taxon>
        <taxon>Pseudomonadota</taxon>
        <taxon>Alphaproteobacteria</taxon>
        <taxon>Hyphomicrobiales</taxon>
        <taxon>Chelatococcaceae</taxon>
        <taxon>Camelimonas</taxon>
    </lineage>
</organism>